<dbReference type="EMBL" id="UOFD01000057">
    <property type="protein sequence ID" value="VAW53118.1"/>
    <property type="molecule type" value="Genomic_DNA"/>
</dbReference>
<gene>
    <name evidence="1" type="ORF">MNBD_GAMMA06-1977</name>
</gene>
<sequence length="273" mass="30626">MQVTLGDIESSSASAQSVQYQLPIGDELLAMNEHIKKTIKLHYKNEINCVACGRKTNKSFAQGHCYPCFRSLASCDMCIMKPETCHYAEGSCREPEWGEANCFIPHYVYLANSSGVKVGITRGTQIPTRWIDQGARQALPIFKVANRLQSGLLEMVLKQHVSDRTDWRKMLKFEAEPLDLKAIRDDLLNKCSAEIAVIKSEQGAASITAIDENIVEIKFPVSEYPEKIKSLNFDKQPEIEGTLMGIKGQYLILDTGVLNIRKFSGYNIEVVFV</sequence>
<dbReference type="AlphaFoldDB" id="A0A3B0WAZ8"/>
<evidence type="ECO:0000313" key="1">
    <source>
        <dbReference type="EMBL" id="VAW53118.1"/>
    </source>
</evidence>
<evidence type="ECO:0008006" key="2">
    <source>
        <dbReference type="Google" id="ProtNLM"/>
    </source>
</evidence>
<dbReference type="InterPro" id="IPR021246">
    <property type="entry name" value="DUF2797"/>
</dbReference>
<organism evidence="1">
    <name type="scientific">hydrothermal vent metagenome</name>
    <dbReference type="NCBI Taxonomy" id="652676"/>
    <lineage>
        <taxon>unclassified sequences</taxon>
        <taxon>metagenomes</taxon>
        <taxon>ecological metagenomes</taxon>
    </lineage>
</organism>
<accession>A0A3B0WAZ8</accession>
<dbReference type="Pfam" id="PF10977">
    <property type="entry name" value="DUF2797"/>
    <property type="match status" value="1"/>
</dbReference>
<proteinExistence type="predicted"/>
<protein>
    <recommendedName>
        <fullName evidence="2">DUF2797 domain-containing protein</fullName>
    </recommendedName>
</protein>
<name>A0A3B0WAZ8_9ZZZZ</name>
<reference evidence="1" key="1">
    <citation type="submission" date="2018-06" db="EMBL/GenBank/DDBJ databases">
        <authorList>
            <person name="Zhirakovskaya E."/>
        </authorList>
    </citation>
    <scope>NUCLEOTIDE SEQUENCE</scope>
</reference>